<evidence type="ECO:0000313" key="8">
    <source>
        <dbReference type="EMBL" id="TSH90652.1"/>
    </source>
</evidence>
<feature type="transmembrane region" description="Helical" evidence="7">
    <location>
        <begin position="61"/>
        <end position="81"/>
    </location>
</feature>
<reference evidence="8 9" key="1">
    <citation type="submission" date="2019-07" db="EMBL/GenBank/DDBJ databases">
        <title>Qingshengfaniella alkalisoli gen. nov., sp. nov., isolated from saline soil.</title>
        <authorList>
            <person name="Xu L."/>
            <person name="Huang X.-X."/>
            <person name="Sun J.-Q."/>
        </authorList>
    </citation>
    <scope>NUCLEOTIDE SEQUENCE [LARGE SCALE GENOMIC DNA]</scope>
    <source>
        <strain evidence="8 9">DSM 27279</strain>
    </source>
</reference>
<comment type="caution">
    <text evidence="8">The sequence shown here is derived from an EMBL/GenBank/DDBJ whole genome shotgun (WGS) entry which is preliminary data.</text>
</comment>
<gene>
    <name evidence="8" type="ORF">FOZ76_22900</name>
</gene>
<evidence type="ECO:0000256" key="6">
    <source>
        <dbReference type="SAM" id="MobiDB-lite"/>
    </source>
</evidence>
<dbReference type="AlphaFoldDB" id="A0A556ACM7"/>
<organism evidence="8 9">
    <name type="scientific">Verticiella sediminum</name>
    <dbReference type="NCBI Taxonomy" id="1247510"/>
    <lineage>
        <taxon>Bacteria</taxon>
        <taxon>Pseudomonadati</taxon>
        <taxon>Pseudomonadota</taxon>
        <taxon>Betaproteobacteria</taxon>
        <taxon>Burkholderiales</taxon>
        <taxon>Alcaligenaceae</taxon>
        <taxon>Verticiella</taxon>
    </lineage>
</organism>
<dbReference type="PANTHER" id="PTHR39583:SF2">
    <property type="entry name" value="TYPE II SECRETION SYSTEM PROTEIN J"/>
    <property type="match status" value="1"/>
</dbReference>
<dbReference type="GO" id="GO:0015628">
    <property type="term" value="P:protein secretion by the type II secretion system"/>
    <property type="evidence" value="ECO:0007669"/>
    <property type="project" value="TreeGrafter"/>
</dbReference>
<dbReference type="GO" id="GO:0016020">
    <property type="term" value="C:membrane"/>
    <property type="evidence" value="ECO:0007669"/>
    <property type="project" value="UniProtKB-SubCell"/>
</dbReference>
<feature type="region of interest" description="Disordered" evidence="6">
    <location>
        <begin position="1"/>
        <end position="51"/>
    </location>
</feature>
<dbReference type="EMBL" id="VLTJ01000039">
    <property type="protein sequence ID" value="TSH90652.1"/>
    <property type="molecule type" value="Genomic_DNA"/>
</dbReference>
<keyword evidence="9" id="KW-1185">Reference proteome</keyword>
<keyword evidence="4 7" id="KW-1133">Transmembrane helix</keyword>
<sequence length="264" mass="28994">MRTHHQQLRERQFPSGRRPRASPGRAPGDPGLRRRPVVEGARVSARPPTTHALRRRRAGGFTLVELLVAITLMAVLSLMAWRGLDGIIFLRERLTQDADDSAALLRVLGQWERDLAARAPDMALEPLLLAQSTGTETPPAPSSVRPGLPLALTLQPGRQLELDIVREAPAQPGAWQRVRWWQQDGALHRAVGAASSIYPLPAPAGGTVVLPRVTAWSLRGWVAGRGWADLPLPADSTAVVQGLEMVFERDMPPQAGYRRVTEFR</sequence>
<dbReference type="PANTHER" id="PTHR39583">
    <property type="entry name" value="TYPE II SECRETION SYSTEM PROTEIN J-RELATED"/>
    <property type="match status" value="1"/>
</dbReference>
<feature type="compositionally biased region" description="Low complexity" evidence="6">
    <location>
        <begin position="21"/>
        <end position="30"/>
    </location>
</feature>
<dbReference type="InterPro" id="IPR051621">
    <property type="entry name" value="T2SS_protein_J"/>
</dbReference>
<dbReference type="Pfam" id="PF07963">
    <property type="entry name" value="N_methyl"/>
    <property type="match status" value="1"/>
</dbReference>
<evidence type="ECO:0000256" key="1">
    <source>
        <dbReference type="ARBA" id="ARBA00004167"/>
    </source>
</evidence>
<keyword evidence="3 7" id="KW-0812">Transmembrane</keyword>
<evidence type="ECO:0000256" key="5">
    <source>
        <dbReference type="ARBA" id="ARBA00023136"/>
    </source>
</evidence>
<dbReference type="Proteomes" id="UP000318405">
    <property type="component" value="Unassembled WGS sequence"/>
</dbReference>
<evidence type="ECO:0000256" key="2">
    <source>
        <dbReference type="ARBA" id="ARBA00022481"/>
    </source>
</evidence>
<evidence type="ECO:0000256" key="7">
    <source>
        <dbReference type="SAM" id="Phobius"/>
    </source>
</evidence>
<dbReference type="OrthoDB" id="9151668at2"/>
<evidence type="ECO:0000313" key="9">
    <source>
        <dbReference type="Proteomes" id="UP000318405"/>
    </source>
</evidence>
<comment type="subcellular location">
    <subcellularLocation>
        <location evidence="1">Membrane</location>
        <topology evidence="1">Single-pass membrane protein</topology>
    </subcellularLocation>
</comment>
<accession>A0A556ACM7</accession>
<name>A0A556ACM7_9BURK</name>
<evidence type="ECO:0000256" key="3">
    <source>
        <dbReference type="ARBA" id="ARBA00022692"/>
    </source>
</evidence>
<dbReference type="NCBIfam" id="TIGR02532">
    <property type="entry name" value="IV_pilin_GFxxxE"/>
    <property type="match status" value="1"/>
</dbReference>
<proteinExistence type="predicted"/>
<keyword evidence="2" id="KW-0488">Methylation</keyword>
<dbReference type="InterPro" id="IPR012902">
    <property type="entry name" value="N_methyl_site"/>
</dbReference>
<protein>
    <submittedName>
        <fullName evidence="8">Prepilin-type N-terminal cleavage/methylation domain-containing protein</fullName>
    </submittedName>
</protein>
<dbReference type="PROSITE" id="PS00409">
    <property type="entry name" value="PROKAR_NTER_METHYL"/>
    <property type="match status" value="1"/>
</dbReference>
<evidence type="ECO:0000256" key="4">
    <source>
        <dbReference type="ARBA" id="ARBA00022989"/>
    </source>
</evidence>
<keyword evidence="5 7" id="KW-0472">Membrane</keyword>